<evidence type="ECO:0000256" key="2">
    <source>
        <dbReference type="SAM" id="SignalP"/>
    </source>
</evidence>
<feature type="compositionally biased region" description="Basic and acidic residues" evidence="1">
    <location>
        <begin position="245"/>
        <end position="257"/>
    </location>
</feature>
<organism evidence="3">
    <name type="scientific">Chromera velia CCMP2878</name>
    <dbReference type="NCBI Taxonomy" id="1169474"/>
    <lineage>
        <taxon>Eukaryota</taxon>
        <taxon>Sar</taxon>
        <taxon>Alveolata</taxon>
        <taxon>Colpodellida</taxon>
        <taxon>Chromeraceae</taxon>
        <taxon>Chromera</taxon>
    </lineage>
</organism>
<feature type="compositionally biased region" description="Gly residues" evidence="1">
    <location>
        <begin position="259"/>
        <end position="272"/>
    </location>
</feature>
<dbReference type="EMBL" id="CDMZ01004178">
    <property type="protein sequence ID" value="CEM48893.1"/>
    <property type="molecule type" value="Genomic_DNA"/>
</dbReference>
<feature type="region of interest" description="Disordered" evidence="1">
    <location>
        <begin position="192"/>
        <end position="221"/>
    </location>
</feature>
<dbReference type="PhylomeDB" id="A0A0G4HWP9"/>
<feature type="region of interest" description="Disordered" evidence="1">
    <location>
        <begin position="245"/>
        <end position="311"/>
    </location>
</feature>
<name>A0A0G4HWP9_9ALVE</name>
<evidence type="ECO:0000313" key="3">
    <source>
        <dbReference type="EMBL" id="CEM48893.1"/>
    </source>
</evidence>
<reference evidence="3" key="1">
    <citation type="submission" date="2014-11" db="EMBL/GenBank/DDBJ databases">
        <authorList>
            <person name="Otto D Thomas"/>
            <person name="Naeem Raeece"/>
        </authorList>
    </citation>
    <scope>NUCLEOTIDE SEQUENCE</scope>
</reference>
<dbReference type="AlphaFoldDB" id="A0A0G4HWP9"/>
<protein>
    <submittedName>
        <fullName evidence="3">Uncharacterized protein</fullName>
    </submittedName>
</protein>
<accession>A0A0G4HWP9</accession>
<evidence type="ECO:0000256" key="1">
    <source>
        <dbReference type="SAM" id="MobiDB-lite"/>
    </source>
</evidence>
<feature type="signal peptide" evidence="2">
    <location>
        <begin position="1"/>
        <end position="32"/>
    </location>
</feature>
<feature type="chain" id="PRO_5005192054" evidence="2">
    <location>
        <begin position="33"/>
        <end position="1247"/>
    </location>
</feature>
<feature type="compositionally biased region" description="Low complexity" evidence="1">
    <location>
        <begin position="302"/>
        <end position="311"/>
    </location>
</feature>
<feature type="compositionally biased region" description="Basic and acidic residues" evidence="1">
    <location>
        <begin position="290"/>
        <end position="300"/>
    </location>
</feature>
<dbReference type="VEuPathDB" id="CryptoDB:Cvel_9085"/>
<sequence>MKINFMGSLSVPMRVCCLTVFTVALLSATCAGEPQSSTICVLSKQTDVQLPSCVQDSSLFSSGSSIEVALEPSALGSSEIPAVVRRGQSVPSLSVKRTCLSGHSEGDGKEDEHDHDAGIAPLRQVVMGTYGGKCMWTLVDEERDGDSVSRILASLRVGRGEFVFLPPSSAAWKMCGEEEIQLDISCGEEEEEELGVGFSRGSTETGEEEGEDAEEIEEDEWSEGVVGCALAGNCEGDSVGKAEKKNLFDRRETEKQTEGGSGTPTGSGGFWGGVMETLGLGGTGGSSSDEGSKEQEEKQRRPPSFSSLSSSFLMDDPWLQRVPVRGSPEETEKQNHMENTAHTITDLDSARNVFSEFGAEWEPVLGEMGASAKAGFFNAMNGFKVANESLHSQDPPLPEFVIDRILKFLKEGGDHVVAGAFDLGIQLFLGFSGEETALETVLHSKLGRDLFATYLGNAGLKFNQTELLGYLQGMGREDFHILPSRQQQGVAKILSEMPLQELASQQTFLENMDPVAFALWTQTKGVDLRLNRNELRTLVQEGVDQMTSWNTDEEEEEATAAAQQQIPVPPSVADTLAAHMANMSFPDQVREGLLLMERARNPVEFAEWAEGRGMDLRLSSAELEDLLREGVENTTFPVPPRVIQLLTDFMDDLEFADQVREGLHLQSSSNDPVAVAEWAEEKGLDLTLTFDELKDLVKEGMTRMESDVDVPERIVDVVVTHLADLKFSEQVREGLRLDRSSHDPMLVALWAEERGLDGALNRKEVETLVADGVEESKKSGVVQFEVPQRLTNILVDHLAGLSFAAQVRDGLELQEASKNPTDLALWAESRGLDLSLTRWEVVDLVREGMGRMNISAAEVPPRLVSLVIDFMSDLSFRGQAAEGLVLQNANETEFLSWADEKGIEMKLMPEEVIELLGQREDFGSLPARAQMEMATWIASLPLTEIAPQRATLEAMAPVEFAEWATERGTEFRLTSEHMLELVNERVRSQGDDPEVLPLRIRQSVADFFEQLSFVDQVREGYPLRTATPEEFVSWAASKSLPVRFTEEEMEAEMAKDPNFYTMPPRQRRTLIEFMSRMNLAELQGVRTQIGTPPDPVRVARWTETVGLDMKLNRQEVTDMIRQNMRKHNVPDDALPQRTLNYMLAFFDGLTFTEQVREGTFLETATPVQFAYWSVEKGLDLRPTEWELQSLIRQQEPSLGDLARRVAAERLAEFPFPELISFATQAERLDRRGAYRLMERMRERLGLD</sequence>
<gene>
    <name evidence="3" type="ORF">Cvel_9085</name>
</gene>
<keyword evidence="2" id="KW-0732">Signal</keyword>
<proteinExistence type="predicted"/>
<feature type="compositionally biased region" description="Acidic residues" evidence="1">
    <location>
        <begin position="205"/>
        <end position="221"/>
    </location>
</feature>